<dbReference type="EMBL" id="GG745355">
    <property type="protein sequence ID" value="KNE67960.1"/>
    <property type="molecule type" value="Genomic_DNA"/>
</dbReference>
<dbReference type="GO" id="GO:0005506">
    <property type="term" value="F:iron ion binding"/>
    <property type="evidence" value="ECO:0007669"/>
    <property type="project" value="InterPro"/>
</dbReference>
<protein>
    <submittedName>
        <fullName evidence="1">Uncharacterized protein</fullName>
    </submittedName>
</protein>
<reference evidence="1 2" key="1">
    <citation type="submission" date="2009-11" db="EMBL/GenBank/DDBJ databases">
        <title>Annotation of Allomyces macrogynus ATCC 38327.</title>
        <authorList>
            <consortium name="The Broad Institute Genome Sequencing Platform"/>
            <person name="Russ C."/>
            <person name="Cuomo C."/>
            <person name="Burger G."/>
            <person name="Gray M.W."/>
            <person name="Holland P.W.H."/>
            <person name="King N."/>
            <person name="Lang F.B.F."/>
            <person name="Roger A.J."/>
            <person name="Ruiz-Trillo I."/>
            <person name="Young S.K."/>
            <person name="Zeng Q."/>
            <person name="Gargeya S."/>
            <person name="Fitzgerald M."/>
            <person name="Haas B."/>
            <person name="Abouelleil A."/>
            <person name="Alvarado L."/>
            <person name="Arachchi H.M."/>
            <person name="Berlin A."/>
            <person name="Chapman S.B."/>
            <person name="Gearin G."/>
            <person name="Goldberg J."/>
            <person name="Griggs A."/>
            <person name="Gujja S."/>
            <person name="Hansen M."/>
            <person name="Heiman D."/>
            <person name="Howarth C."/>
            <person name="Larimer J."/>
            <person name="Lui A."/>
            <person name="MacDonald P.J.P."/>
            <person name="McCowen C."/>
            <person name="Montmayeur A."/>
            <person name="Murphy C."/>
            <person name="Neiman D."/>
            <person name="Pearson M."/>
            <person name="Priest M."/>
            <person name="Roberts A."/>
            <person name="Saif S."/>
            <person name="Shea T."/>
            <person name="Sisk P."/>
            <person name="Stolte C."/>
            <person name="Sykes S."/>
            <person name="Wortman J."/>
            <person name="Nusbaum C."/>
            <person name="Birren B."/>
        </authorList>
    </citation>
    <scope>NUCLEOTIDE SEQUENCE [LARGE SCALE GENOMIC DNA]</scope>
    <source>
        <strain evidence="1 2">ATCC 38327</strain>
    </source>
</reference>
<dbReference type="GO" id="GO:0016705">
    <property type="term" value="F:oxidoreductase activity, acting on paired donors, with incorporation or reduction of molecular oxygen"/>
    <property type="evidence" value="ECO:0007669"/>
    <property type="project" value="InterPro"/>
</dbReference>
<dbReference type="GO" id="GO:0020037">
    <property type="term" value="F:heme binding"/>
    <property type="evidence" value="ECO:0007669"/>
    <property type="project" value="InterPro"/>
</dbReference>
<name>A0A0L0T005_ALLM3</name>
<dbReference type="GO" id="GO:0004497">
    <property type="term" value="F:monooxygenase activity"/>
    <property type="evidence" value="ECO:0007669"/>
    <property type="project" value="InterPro"/>
</dbReference>
<keyword evidence="2" id="KW-1185">Reference proteome</keyword>
<dbReference type="InterPro" id="IPR036396">
    <property type="entry name" value="Cyt_P450_sf"/>
</dbReference>
<dbReference type="VEuPathDB" id="FungiDB:AMAG_13141"/>
<gene>
    <name evidence="1" type="ORF">AMAG_13141</name>
</gene>
<organism evidence="1 2">
    <name type="scientific">Allomyces macrogynus (strain ATCC 38327)</name>
    <name type="common">Allomyces javanicus var. macrogynus</name>
    <dbReference type="NCBI Taxonomy" id="578462"/>
    <lineage>
        <taxon>Eukaryota</taxon>
        <taxon>Fungi</taxon>
        <taxon>Fungi incertae sedis</taxon>
        <taxon>Blastocladiomycota</taxon>
        <taxon>Blastocladiomycetes</taxon>
        <taxon>Blastocladiales</taxon>
        <taxon>Blastocladiaceae</taxon>
        <taxon>Allomyces</taxon>
    </lineage>
</organism>
<evidence type="ECO:0000313" key="2">
    <source>
        <dbReference type="Proteomes" id="UP000054350"/>
    </source>
</evidence>
<sequence>MDEILDAELMQFVRHLVSTAGEPIGIRRHLMLYTANIMLAKCFGITHDSPDDPALQSHCADVLTMLQLDGVGGIEDYFDSRALEWIGMSRKGATIAAL</sequence>
<proteinExistence type="predicted"/>
<dbReference type="SUPFAM" id="SSF48264">
    <property type="entry name" value="Cytochrome P450"/>
    <property type="match status" value="1"/>
</dbReference>
<dbReference type="Proteomes" id="UP000054350">
    <property type="component" value="Unassembled WGS sequence"/>
</dbReference>
<evidence type="ECO:0000313" key="1">
    <source>
        <dbReference type="EMBL" id="KNE67960.1"/>
    </source>
</evidence>
<accession>A0A0L0T005</accession>
<reference evidence="2" key="2">
    <citation type="submission" date="2009-11" db="EMBL/GenBank/DDBJ databases">
        <title>The Genome Sequence of Allomyces macrogynus strain ATCC 38327.</title>
        <authorList>
            <consortium name="The Broad Institute Genome Sequencing Platform"/>
            <person name="Russ C."/>
            <person name="Cuomo C."/>
            <person name="Shea T."/>
            <person name="Young S.K."/>
            <person name="Zeng Q."/>
            <person name="Koehrsen M."/>
            <person name="Haas B."/>
            <person name="Borodovsky M."/>
            <person name="Guigo R."/>
            <person name="Alvarado L."/>
            <person name="Berlin A."/>
            <person name="Borenstein D."/>
            <person name="Chen Z."/>
            <person name="Engels R."/>
            <person name="Freedman E."/>
            <person name="Gellesch M."/>
            <person name="Goldberg J."/>
            <person name="Griggs A."/>
            <person name="Gujja S."/>
            <person name="Heiman D."/>
            <person name="Hepburn T."/>
            <person name="Howarth C."/>
            <person name="Jen D."/>
            <person name="Larson L."/>
            <person name="Lewis B."/>
            <person name="Mehta T."/>
            <person name="Park D."/>
            <person name="Pearson M."/>
            <person name="Roberts A."/>
            <person name="Saif S."/>
            <person name="Shenoy N."/>
            <person name="Sisk P."/>
            <person name="Stolte C."/>
            <person name="Sykes S."/>
            <person name="Walk T."/>
            <person name="White J."/>
            <person name="Yandava C."/>
            <person name="Burger G."/>
            <person name="Gray M.W."/>
            <person name="Holland P.W.H."/>
            <person name="King N."/>
            <person name="Lang F.B.F."/>
            <person name="Roger A.J."/>
            <person name="Ruiz-Trillo I."/>
            <person name="Lander E."/>
            <person name="Nusbaum C."/>
        </authorList>
    </citation>
    <scope>NUCLEOTIDE SEQUENCE [LARGE SCALE GENOMIC DNA]</scope>
    <source>
        <strain evidence="2">ATCC 38327</strain>
    </source>
</reference>
<dbReference type="AlphaFoldDB" id="A0A0L0T005"/>